<evidence type="ECO:0000313" key="4">
    <source>
        <dbReference type="EMBL" id="KKL25730.1"/>
    </source>
</evidence>
<evidence type="ECO:0000256" key="2">
    <source>
        <dbReference type="ARBA" id="ARBA00023239"/>
    </source>
</evidence>
<keyword evidence="1" id="KW-0520">NAD</keyword>
<organism evidence="4">
    <name type="scientific">marine sediment metagenome</name>
    <dbReference type="NCBI Taxonomy" id="412755"/>
    <lineage>
        <taxon>unclassified sequences</taxon>
        <taxon>metagenomes</taxon>
        <taxon>ecological metagenomes</taxon>
    </lineage>
</organism>
<feature type="domain" description="3-dehydroquinate synthase C-terminal" evidence="3">
    <location>
        <begin position="1"/>
        <end position="131"/>
    </location>
</feature>
<dbReference type="AlphaFoldDB" id="A0A0F9BUZ7"/>
<proteinExistence type="predicted"/>
<dbReference type="SUPFAM" id="SSF56796">
    <property type="entry name" value="Dehydroquinate synthase-like"/>
    <property type="match status" value="1"/>
</dbReference>
<feature type="non-terminal residue" evidence="4">
    <location>
        <position position="1"/>
    </location>
</feature>
<dbReference type="PANTHER" id="PTHR43622">
    <property type="entry name" value="3-DEHYDROQUINATE SYNTHASE"/>
    <property type="match status" value="1"/>
</dbReference>
<dbReference type="GO" id="GO:0003856">
    <property type="term" value="F:3-dehydroquinate synthase activity"/>
    <property type="evidence" value="ECO:0007669"/>
    <property type="project" value="TreeGrafter"/>
</dbReference>
<protein>
    <recommendedName>
        <fullName evidence="3">3-dehydroquinate synthase C-terminal domain-containing protein</fullName>
    </recommendedName>
</protein>
<dbReference type="EMBL" id="LAZR01036108">
    <property type="protein sequence ID" value="KKL25730.1"/>
    <property type="molecule type" value="Genomic_DNA"/>
</dbReference>
<dbReference type="GO" id="GO:0009073">
    <property type="term" value="P:aromatic amino acid family biosynthetic process"/>
    <property type="evidence" value="ECO:0007669"/>
    <property type="project" value="TreeGrafter"/>
</dbReference>
<comment type="caution">
    <text evidence="4">The sequence shown here is derived from an EMBL/GenBank/DDBJ whole genome shotgun (WGS) entry which is preliminary data.</text>
</comment>
<gene>
    <name evidence="4" type="ORF">LCGC14_2402340</name>
</gene>
<keyword evidence="2" id="KW-0456">Lyase</keyword>
<evidence type="ECO:0000256" key="1">
    <source>
        <dbReference type="ARBA" id="ARBA00023027"/>
    </source>
</evidence>
<evidence type="ECO:0000259" key="3">
    <source>
        <dbReference type="Pfam" id="PF24621"/>
    </source>
</evidence>
<sequence length="164" mass="18121">ELFAYLKERKDDIMALDDDALTHLVKRSCQIKADVVSRDEREGGLRAVLNFGHTIGHALETATGYSRLLHGEAVAIGMVHAARLAARVGQMPEADSRRVEDIVKLYGLPHELPRDVEPSALMEAMARDKKSVSGEVRLVLPERIGKVEFGVAVERGQLESVLRL</sequence>
<accession>A0A0F9BUZ7</accession>
<dbReference type="PANTHER" id="PTHR43622:SF7">
    <property type="entry name" value="3-DEHYDROQUINATE SYNTHASE, CHLOROPLASTIC"/>
    <property type="match status" value="1"/>
</dbReference>
<dbReference type="Pfam" id="PF24621">
    <property type="entry name" value="DHQS_C"/>
    <property type="match status" value="1"/>
</dbReference>
<name>A0A0F9BUZ7_9ZZZZ</name>
<dbReference type="Gene3D" id="1.20.1090.10">
    <property type="entry name" value="Dehydroquinate synthase-like - alpha domain"/>
    <property type="match status" value="1"/>
</dbReference>
<dbReference type="InterPro" id="IPR056179">
    <property type="entry name" value="DHQS_C"/>
</dbReference>
<reference evidence="4" key="1">
    <citation type="journal article" date="2015" name="Nature">
        <title>Complex archaea that bridge the gap between prokaryotes and eukaryotes.</title>
        <authorList>
            <person name="Spang A."/>
            <person name="Saw J.H."/>
            <person name="Jorgensen S.L."/>
            <person name="Zaremba-Niedzwiedzka K."/>
            <person name="Martijn J."/>
            <person name="Lind A.E."/>
            <person name="van Eijk R."/>
            <person name="Schleper C."/>
            <person name="Guy L."/>
            <person name="Ettema T.J."/>
        </authorList>
    </citation>
    <scope>NUCLEOTIDE SEQUENCE</scope>
</reference>
<dbReference type="InterPro" id="IPR050071">
    <property type="entry name" value="Dehydroquinate_synthase"/>
</dbReference>